<sequence>MDKTVQYHFDKTVDDYDIFADDVVMKNNDLHQTITLAMAIPNDRITNILDLGCGTGYGSGMILRTYPQAKVTGVDFSQRMMTKAKINLNHFGDRIILLEEDFTTIKLENNKYNAVVSAIAIHNVTHSQKGKLFQSIYSWLKKGGCFINGDFIQGETALLDKEYRQIYSEYMLKRLRGKDLLIWLNHAFNQDTAMKLSEQFQLLAKVGFSKIELLWQFNNEAVYKAVK</sequence>
<keyword evidence="2" id="KW-0489">Methyltransferase</keyword>
<evidence type="ECO:0000313" key="3">
    <source>
        <dbReference type="Proteomes" id="UP000177418"/>
    </source>
</evidence>
<dbReference type="InterPro" id="IPR029063">
    <property type="entry name" value="SAM-dependent_MTases_sf"/>
</dbReference>
<dbReference type="CDD" id="cd02440">
    <property type="entry name" value="AdoMet_MTases"/>
    <property type="match status" value="1"/>
</dbReference>
<proteinExistence type="predicted"/>
<organism evidence="2 3">
    <name type="scientific">Candidatus Roizmanbacteria bacterium RIFCSPLOWO2_02_FULL_36_11</name>
    <dbReference type="NCBI Taxonomy" id="1802071"/>
    <lineage>
        <taxon>Bacteria</taxon>
        <taxon>Candidatus Roizmaniibacteriota</taxon>
    </lineage>
</organism>
<dbReference type="PANTHER" id="PTHR43591">
    <property type="entry name" value="METHYLTRANSFERASE"/>
    <property type="match status" value="1"/>
</dbReference>
<dbReference type="Proteomes" id="UP000177418">
    <property type="component" value="Unassembled WGS sequence"/>
</dbReference>
<dbReference type="AlphaFoldDB" id="A0A1F7JIL5"/>
<evidence type="ECO:0000313" key="2">
    <source>
        <dbReference type="EMBL" id="OGK55453.1"/>
    </source>
</evidence>
<comment type="caution">
    <text evidence="2">The sequence shown here is derived from an EMBL/GenBank/DDBJ whole genome shotgun (WGS) entry which is preliminary data.</text>
</comment>
<dbReference type="GO" id="GO:0008168">
    <property type="term" value="F:methyltransferase activity"/>
    <property type="evidence" value="ECO:0007669"/>
    <property type="project" value="UniProtKB-KW"/>
</dbReference>
<name>A0A1F7JIL5_9BACT</name>
<reference evidence="2 3" key="1">
    <citation type="journal article" date="2016" name="Nat. Commun.">
        <title>Thousands of microbial genomes shed light on interconnected biogeochemical processes in an aquifer system.</title>
        <authorList>
            <person name="Anantharaman K."/>
            <person name="Brown C.T."/>
            <person name="Hug L.A."/>
            <person name="Sharon I."/>
            <person name="Castelle C.J."/>
            <person name="Probst A.J."/>
            <person name="Thomas B.C."/>
            <person name="Singh A."/>
            <person name="Wilkins M.J."/>
            <person name="Karaoz U."/>
            <person name="Brodie E.L."/>
            <person name="Williams K.H."/>
            <person name="Hubbard S.S."/>
            <person name="Banfield J.F."/>
        </authorList>
    </citation>
    <scope>NUCLEOTIDE SEQUENCE [LARGE SCALE GENOMIC DNA]</scope>
</reference>
<dbReference type="Pfam" id="PF13649">
    <property type="entry name" value="Methyltransf_25"/>
    <property type="match status" value="1"/>
</dbReference>
<feature type="domain" description="Methyltransferase" evidence="1">
    <location>
        <begin position="48"/>
        <end position="144"/>
    </location>
</feature>
<dbReference type="Gene3D" id="3.40.50.150">
    <property type="entry name" value="Vaccinia Virus protein VP39"/>
    <property type="match status" value="1"/>
</dbReference>
<dbReference type="InterPro" id="IPR041698">
    <property type="entry name" value="Methyltransf_25"/>
</dbReference>
<evidence type="ECO:0000259" key="1">
    <source>
        <dbReference type="Pfam" id="PF13649"/>
    </source>
</evidence>
<keyword evidence="2" id="KW-0808">Transferase</keyword>
<dbReference type="SUPFAM" id="SSF53335">
    <property type="entry name" value="S-adenosyl-L-methionine-dependent methyltransferases"/>
    <property type="match status" value="1"/>
</dbReference>
<dbReference type="GO" id="GO:0032259">
    <property type="term" value="P:methylation"/>
    <property type="evidence" value="ECO:0007669"/>
    <property type="project" value="UniProtKB-KW"/>
</dbReference>
<protein>
    <submittedName>
        <fullName evidence="2">16S rRNA (Cytosine(1402)-N(4))-methyltransferase</fullName>
    </submittedName>
</protein>
<accession>A0A1F7JIL5</accession>
<gene>
    <name evidence="2" type="ORF">A3H78_01180</name>
</gene>
<dbReference type="EMBL" id="MGAV01000003">
    <property type="protein sequence ID" value="OGK55453.1"/>
    <property type="molecule type" value="Genomic_DNA"/>
</dbReference>